<accession>A0A2K3JLJ1</accession>
<organism evidence="1 2">
    <name type="scientific">Trifolium pratense</name>
    <name type="common">Red clover</name>
    <dbReference type="NCBI Taxonomy" id="57577"/>
    <lineage>
        <taxon>Eukaryota</taxon>
        <taxon>Viridiplantae</taxon>
        <taxon>Streptophyta</taxon>
        <taxon>Embryophyta</taxon>
        <taxon>Tracheophyta</taxon>
        <taxon>Spermatophyta</taxon>
        <taxon>Magnoliopsida</taxon>
        <taxon>eudicotyledons</taxon>
        <taxon>Gunneridae</taxon>
        <taxon>Pentapetalae</taxon>
        <taxon>rosids</taxon>
        <taxon>fabids</taxon>
        <taxon>Fabales</taxon>
        <taxon>Fabaceae</taxon>
        <taxon>Papilionoideae</taxon>
        <taxon>50 kb inversion clade</taxon>
        <taxon>NPAAA clade</taxon>
        <taxon>Hologalegina</taxon>
        <taxon>IRL clade</taxon>
        <taxon>Trifolieae</taxon>
        <taxon>Trifolium</taxon>
    </lineage>
</organism>
<sequence>RYKCFLCSLGPFCFHKKDDIWLVVSYELSQGSHCPGVAKSLTVPRHELHCFWPACASRPAIGWISIVILLSDILLSGWES</sequence>
<evidence type="ECO:0000313" key="1">
    <source>
        <dbReference type="EMBL" id="PNX54902.1"/>
    </source>
</evidence>
<dbReference type="AlphaFoldDB" id="A0A2K3JLJ1"/>
<proteinExistence type="predicted"/>
<reference evidence="1 2" key="1">
    <citation type="journal article" date="2014" name="Am. J. Bot.">
        <title>Genome assembly and annotation for red clover (Trifolium pratense; Fabaceae).</title>
        <authorList>
            <person name="Istvanek J."/>
            <person name="Jaros M."/>
            <person name="Krenek A."/>
            <person name="Repkova J."/>
        </authorList>
    </citation>
    <scope>NUCLEOTIDE SEQUENCE [LARGE SCALE GENOMIC DNA]</scope>
    <source>
        <strain evidence="2">cv. Tatra</strain>
        <tissue evidence="1">Young leaves</tissue>
    </source>
</reference>
<feature type="non-terminal residue" evidence="1">
    <location>
        <position position="1"/>
    </location>
</feature>
<comment type="caution">
    <text evidence="1">The sequence shown here is derived from an EMBL/GenBank/DDBJ whole genome shotgun (WGS) entry which is preliminary data.</text>
</comment>
<dbReference type="EMBL" id="ASHM01069521">
    <property type="protein sequence ID" value="PNX54902.1"/>
    <property type="molecule type" value="Genomic_DNA"/>
</dbReference>
<gene>
    <name evidence="1" type="ORF">L195_g048525</name>
</gene>
<reference evidence="1 2" key="2">
    <citation type="journal article" date="2017" name="Front. Plant Sci.">
        <title>Gene Classification and Mining of Molecular Markers Useful in Red Clover (Trifolium pratense) Breeding.</title>
        <authorList>
            <person name="Istvanek J."/>
            <person name="Dluhosova J."/>
            <person name="Dluhos P."/>
            <person name="Patkova L."/>
            <person name="Nedelnik J."/>
            <person name="Repkova J."/>
        </authorList>
    </citation>
    <scope>NUCLEOTIDE SEQUENCE [LARGE SCALE GENOMIC DNA]</scope>
    <source>
        <strain evidence="2">cv. Tatra</strain>
        <tissue evidence="1">Young leaves</tissue>
    </source>
</reference>
<evidence type="ECO:0000313" key="2">
    <source>
        <dbReference type="Proteomes" id="UP000236291"/>
    </source>
</evidence>
<dbReference type="Proteomes" id="UP000236291">
    <property type="component" value="Unassembled WGS sequence"/>
</dbReference>
<protein>
    <submittedName>
        <fullName evidence="1">Uncharacterized protein</fullName>
    </submittedName>
</protein>
<name>A0A2K3JLJ1_TRIPR</name>